<keyword evidence="1" id="KW-0175">Coiled coil</keyword>
<dbReference type="Proteomes" id="UP000692954">
    <property type="component" value="Unassembled WGS sequence"/>
</dbReference>
<dbReference type="AlphaFoldDB" id="A0A8S1RHY8"/>
<accession>A0A8S1RHY8</accession>
<dbReference type="EMBL" id="CAJJDN010000181">
    <property type="protein sequence ID" value="CAD8127896.1"/>
    <property type="molecule type" value="Genomic_DNA"/>
</dbReference>
<feature type="coiled-coil region" evidence="1">
    <location>
        <begin position="294"/>
        <end position="328"/>
    </location>
</feature>
<keyword evidence="3" id="KW-1185">Reference proteome</keyword>
<reference evidence="2" key="1">
    <citation type="submission" date="2021-01" db="EMBL/GenBank/DDBJ databases">
        <authorList>
            <consortium name="Genoscope - CEA"/>
            <person name="William W."/>
        </authorList>
    </citation>
    <scope>NUCLEOTIDE SEQUENCE</scope>
</reference>
<evidence type="ECO:0000256" key="1">
    <source>
        <dbReference type="SAM" id="Coils"/>
    </source>
</evidence>
<evidence type="ECO:0000313" key="3">
    <source>
        <dbReference type="Proteomes" id="UP000692954"/>
    </source>
</evidence>
<sequence>MIDYFIIFLFVQSIQTQYILDQLQVLNNEFNQKLEINPLFKRNCLNDRERLCKFYSDSLSPQSDQIQSIANEYLSYFENEDLEEYQRLINQIITQYVYRQDEYQTYALIFHSLTDIVSHQLNISIGINTKEREIIPIQDNQTQLYDILINFENLYLSKDGKYIYTLEEEGFIYFNSSVNLGTIKMNSTSVLASYFNKKKRLFKTRSMVELFGAGTEITKINIGAHSQIAYITFIIQAPPLSPQVIKNKIHLALQQRFRQLHLIKNDFLEQFIKYYIPKYMLPQLHTIIQNMKDSKQYQIKHEQLQFIIDELKNQNQQKLIELDQLIQQLLQ</sequence>
<dbReference type="OrthoDB" id="292691at2759"/>
<evidence type="ECO:0000313" key="2">
    <source>
        <dbReference type="EMBL" id="CAD8127896.1"/>
    </source>
</evidence>
<comment type="caution">
    <text evidence="2">The sequence shown here is derived from an EMBL/GenBank/DDBJ whole genome shotgun (WGS) entry which is preliminary data.</text>
</comment>
<protein>
    <submittedName>
        <fullName evidence="2">Uncharacterized protein</fullName>
    </submittedName>
</protein>
<organism evidence="2 3">
    <name type="scientific">Paramecium sonneborni</name>
    <dbReference type="NCBI Taxonomy" id="65129"/>
    <lineage>
        <taxon>Eukaryota</taxon>
        <taxon>Sar</taxon>
        <taxon>Alveolata</taxon>
        <taxon>Ciliophora</taxon>
        <taxon>Intramacronucleata</taxon>
        <taxon>Oligohymenophorea</taxon>
        <taxon>Peniculida</taxon>
        <taxon>Parameciidae</taxon>
        <taxon>Paramecium</taxon>
    </lineage>
</organism>
<gene>
    <name evidence="2" type="ORF">PSON_ATCC_30995.1.T1810023</name>
</gene>
<name>A0A8S1RHY8_9CILI</name>
<proteinExistence type="predicted"/>